<feature type="transmembrane region" description="Helical" evidence="1">
    <location>
        <begin position="29"/>
        <end position="49"/>
    </location>
</feature>
<proteinExistence type="predicted"/>
<dbReference type="PANTHER" id="PTHR12879:SF8">
    <property type="entry name" value="SPHINGOLIPID DELTA(4)-DESATURASE DES1"/>
    <property type="match status" value="1"/>
</dbReference>
<dbReference type="GO" id="GO:0042284">
    <property type="term" value="F:sphingolipid delta-4 desaturase activity"/>
    <property type="evidence" value="ECO:0007669"/>
    <property type="project" value="TreeGrafter"/>
</dbReference>
<keyword evidence="1" id="KW-1133">Transmembrane helix</keyword>
<comment type="caution">
    <text evidence="3">The sequence shown here is derived from an EMBL/GenBank/DDBJ whole genome shotgun (WGS) entry which is preliminary data.</text>
</comment>
<dbReference type="PANTHER" id="PTHR12879">
    <property type="entry name" value="SPHINGOLIPID DELTA 4 DESATURASE/C-4 HYDROXYLASE PROTEIN DES2"/>
    <property type="match status" value="1"/>
</dbReference>
<accession>A0A840I753</accession>
<keyword evidence="4" id="KW-1185">Reference proteome</keyword>
<feature type="transmembrane region" description="Helical" evidence="1">
    <location>
        <begin position="188"/>
        <end position="214"/>
    </location>
</feature>
<dbReference type="GO" id="GO:0046513">
    <property type="term" value="P:ceramide biosynthetic process"/>
    <property type="evidence" value="ECO:0007669"/>
    <property type="project" value="TreeGrafter"/>
</dbReference>
<dbReference type="CDD" id="cd03510">
    <property type="entry name" value="Rhizobitoxine-FADS-like"/>
    <property type="match status" value="1"/>
</dbReference>
<evidence type="ECO:0000259" key="2">
    <source>
        <dbReference type="Pfam" id="PF00487"/>
    </source>
</evidence>
<protein>
    <submittedName>
        <fullName evidence="3">Fatty acid desaturase</fullName>
    </submittedName>
</protein>
<reference evidence="3 4" key="1">
    <citation type="submission" date="2020-08" db="EMBL/GenBank/DDBJ databases">
        <title>Genomic Encyclopedia of Type Strains, Phase IV (KMG-IV): sequencing the most valuable type-strain genomes for metagenomic binning, comparative biology and taxonomic classification.</title>
        <authorList>
            <person name="Goeker M."/>
        </authorList>
    </citation>
    <scope>NUCLEOTIDE SEQUENCE [LARGE SCALE GENOMIC DNA]</scope>
    <source>
        <strain evidence="3 4">DSM 102850</strain>
    </source>
</reference>
<dbReference type="Pfam" id="PF00487">
    <property type="entry name" value="FA_desaturase"/>
    <property type="match status" value="1"/>
</dbReference>
<dbReference type="EMBL" id="JACHOB010000005">
    <property type="protein sequence ID" value="MBB4659810.1"/>
    <property type="molecule type" value="Genomic_DNA"/>
</dbReference>
<dbReference type="RefSeq" id="WP_183818783.1">
    <property type="nucleotide sequence ID" value="NZ_JACHOB010000005.1"/>
</dbReference>
<evidence type="ECO:0000256" key="1">
    <source>
        <dbReference type="SAM" id="Phobius"/>
    </source>
</evidence>
<gene>
    <name evidence="3" type="ORF">GGQ59_002351</name>
</gene>
<evidence type="ECO:0000313" key="4">
    <source>
        <dbReference type="Proteomes" id="UP000563524"/>
    </source>
</evidence>
<feature type="domain" description="Fatty acid desaturase" evidence="2">
    <location>
        <begin position="53"/>
        <end position="284"/>
    </location>
</feature>
<keyword evidence="1" id="KW-0812">Transmembrane</keyword>
<name>A0A840I753_9PROT</name>
<dbReference type="AlphaFoldDB" id="A0A840I753"/>
<evidence type="ECO:0000313" key="3">
    <source>
        <dbReference type="EMBL" id="MBB4659810.1"/>
    </source>
</evidence>
<dbReference type="GO" id="GO:0016020">
    <property type="term" value="C:membrane"/>
    <property type="evidence" value="ECO:0007669"/>
    <property type="project" value="GOC"/>
</dbReference>
<organism evidence="3 4">
    <name type="scientific">Parvularcula dongshanensis</name>
    <dbReference type="NCBI Taxonomy" id="1173995"/>
    <lineage>
        <taxon>Bacteria</taxon>
        <taxon>Pseudomonadati</taxon>
        <taxon>Pseudomonadota</taxon>
        <taxon>Alphaproteobacteria</taxon>
        <taxon>Parvularculales</taxon>
        <taxon>Parvularculaceae</taxon>
        <taxon>Parvularcula</taxon>
    </lineage>
</organism>
<sequence>MTTRRRADPRAAFGADWDRLRRVSPWRGLWLVGHAWGVIGVCLAASVLFPNPLVWLGAVVVIGARQLGLAILMHEAAHGLLHPNKAVNDAVGHWLCAAPVGSALGVYRPYHLSHHKHTQTTGDPDLALSAPFPVARASLRRKIVRDLTGQTFLKQRLGLAAMKLKETRHAAAVGGSSYPVLPFLGTNAVLFALLLVTGAGWAFLVWLAAMATWFPLATRIRNIAEHACVETDVADPFTHARTTRANRLERALIAPYWVNFHAEHHLFMYVPCYRLPEAHRILRDRGFAEAMTIAPGYLSVLRTCTAPAS</sequence>
<dbReference type="InterPro" id="IPR005804">
    <property type="entry name" value="FA_desaturase_dom"/>
</dbReference>
<keyword evidence="1" id="KW-0472">Membrane</keyword>
<dbReference type="Proteomes" id="UP000563524">
    <property type="component" value="Unassembled WGS sequence"/>
</dbReference>